<sequence length="298" mass="33136">MKYLFVIASLMLLAGCASQPKPIKPVPFDNHHSFAYNIASQTNLLDDHSPLRDFTPEEVKKSHASLHRGHSVSTFLGIAEILTGNLTGAIDVAGGEITDMSLSGHTAGRPRWIVYVPKADFKDEITAQNFIRTRIITAAKKVFGKYGHLHQVSRDDDDLLGYNLTIDGKDEPVGLTFPKDLSTKIVRSCSVNIAQKTTQTAYCYGFSGGEIYVGEFVITTPFLSVVNVNVKVKGKEVTINPSTVFKDITRNLPGNFFLYMPSYPRVVFSYITYTDLTIKVPTIYWQGKAYPFIKPTQK</sequence>
<comment type="caution">
    <text evidence="1">The sequence shown here is derived from an EMBL/GenBank/DDBJ whole genome shotgun (WGS) entry which is preliminary data.</text>
</comment>
<dbReference type="Proteomes" id="UP001629953">
    <property type="component" value="Unassembled WGS sequence"/>
</dbReference>
<evidence type="ECO:0008006" key="3">
    <source>
        <dbReference type="Google" id="ProtNLM"/>
    </source>
</evidence>
<name>A0ABW9GBC9_9GAMM</name>
<dbReference type="RefSeq" id="WP_408624971.1">
    <property type="nucleotide sequence ID" value="NZ_JBEQCT010000010.1"/>
</dbReference>
<protein>
    <recommendedName>
        <fullName evidence="3">Lipoprotein</fullName>
    </recommendedName>
</protein>
<keyword evidence="2" id="KW-1185">Reference proteome</keyword>
<gene>
    <name evidence="1" type="ORF">ABUE30_16685</name>
</gene>
<organism evidence="1 2">
    <name type="scientific">Celerinatantimonas yamalensis</name>
    <dbReference type="NCBI Taxonomy" id="559956"/>
    <lineage>
        <taxon>Bacteria</taxon>
        <taxon>Pseudomonadati</taxon>
        <taxon>Pseudomonadota</taxon>
        <taxon>Gammaproteobacteria</taxon>
        <taxon>Celerinatantimonadaceae</taxon>
        <taxon>Celerinatantimonas</taxon>
    </lineage>
</organism>
<dbReference type="PROSITE" id="PS51257">
    <property type="entry name" value="PROKAR_LIPOPROTEIN"/>
    <property type="match status" value="1"/>
</dbReference>
<evidence type="ECO:0000313" key="1">
    <source>
        <dbReference type="EMBL" id="MFM2486669.1"/>
    </source>
</evidence>
<reference evidence="1 2" key="1">
    <citation type="journal article" date="2013" name="Int. J. Syst. Evol. Microbiol.">
        <title>Celerinatantimonas yamalensis sp. nov., a cold-adapted diazotrophic bacterium from a cold permafrost brine.</title>
        <authorList>
            <person name="Shcherbakova V."/>
            <person name="Chuvilskaya N."/>
            <person name="Rivkina E."/>
            <person name="Demidov N."/>
            <person name="Uchaeva V."/>
            <person name="Suetin S."/>
            <person name="Suzina N."/>
            <person name="Gilichinsky D."/>
        </authorList>
    </citation>
    <scope>NUCLEOTIDE SEQUENCE [LARGE SCALE GENOMIC DNA]</scope>
    <source>
        <strain evidence="1 2">C7</strain>
    </source>
</reference>
<proteinExistence type="predicted"/>
<accession>A0ABW9GBC9</accession>
<dbReference type="EMBL" id="JBEQCT010000010">
    <property type="protein sequence ID" value="MFM2486669.1"/>
    <property type="molecule type" value="Genomic_DNA"/>
</dbReference>
<evidence type="ECO:0000313" key="2">
    <source>
        <dbReference type="Proteomes" id="UP001629953"/>
    </source>
</evidence>